<dbReference type="RefSeq" id="WP_085400234.1">
    <property type="nucleotide sequence ID" value="NZ_NAFL01000238.1"/>
</dbReference>
<dbReference type="Proteomes" id="UP000193335">
    <property type="component" value="Unassembled WGS sequence"/>
</dbReference>
<evidence type="ECO:0000313" key="1">
    <source>
        <dbReference type="EMBL" id="OSJ33803.1"/>
    </source>
</evidence>
<organism evidence="1 2">
    <name type="scientific">Bradyrhizobium japonicum</name>
    <dbReference type="NCBI Taxonomy" id="375"/>
    <lineage>
        <taxon>Bacteria</taxon>
        <taxon>Pseudomonadati</taxon>
        <taxon>Pseudomonadota</taxon>
        <taxon>Alphaproteobacteria</taxon>
        <taxon>Hyphomicrobiales</taxon>
        <taxon>Nitrobacteraceae</taxon>
        <taxon>Bradyrhizobium</taxon>
    </lineage>
</organism>
<comment type="caution">
    <text evidence="1">The sequence shown here is derived from an EMBL/GenBank/DDBJ whole genome shotgun (WGS) entry which is preliminary data.</text>
</comment>
<protein>
    <submittedName>
        <fullName evidence="1">Uncharacterized protein</fullName>
    </submittedName>
</protein>
<evidence type="ECO:0000313" key="2">
    <source>
        <dbReference type="Proteomes" id="UP000193335"/>
    </source>
</evidence>
<proteinExistence type="predicted"/>
<accession>A0A1Y2JR91</accession>
<dbReference type="EMBL" id="NAFL01000238">
    <property type="protein sequence ID" value="OSJ33803.1"/>
    <property type="molecule type" value="Genomic_DNA"/>
</dbReference>
<sequence length="87" mass="9155">MKVALIGGTGLIGSKTVAILRRDSHEGGRGAASCRPACFSLPRRTMSLPSSTKWPSQVAKRIIEVAGPERAPLRVGPYLASAGDNRP</sequence>
<dbReference type="AlphaFoldDB" id="A0A1Y2JR91"/>
<name>A0A1Y2JR91_BRAJP</name>
<gene>
    <name evidence="1" type="ORF">BSZ19_14430</name>
</gene>
<reference evidence="1 2" key="1">
    <citation type="submission" date="2017-03" db="EMBL/GenBank/DDBJ databases">
        <title>Whole genome sequences of fourteen strains of Bradyrhizobium canariense and one strain of Bradyrhizobium japonicum isolated from Lupinus (Papilionoideae: Genisteae) species in Algeria.</title>
        <authorList>
            <person name="Crovadore J."/>
            <person name="Chekireb D."/>
            <person name="Brachmann A."/>
            <person name="Chablais R."/>
            <person name="Cochard B."/>
            <person name="Lefort F."/>
        </authorList>
    </citation>
    <scope>NUCLEOTIDE SEQUENCE [LARGE SCALE GENOMIC DNA]</scope>
    <source>
        <strain evidence="1 2">UBMA197</strain>
    </source>
</reference>